<evidence type="ECO:0000256" key="2">
    <source>
        <dbReference type="ARBA" id="ARBA00007293"/>
    </source>
</evidence>
<proteinExistence type="inferred from homology"/>
<evidence type="ECO:0000256" key="6">
    <source>
        <dbReference type="RuleBase" id="RU004384"/>
    </source>
</evidence>
<dbReference type="Proteomes" id="UP000285301">
    <property type="component" value="Unassembled WGS sequence"/>
</dbReference>
<dbReference type="Pfam" id="PF02991">
    <property type="entry name" value="ATG8"/>
    <property type="match status" value="1"/>
</dbReference>
<comment type="similarity">
    <text evidence="2 6">Belongs to the ATG8 family.</text>
</comment>
<evidence type="ECO:0000313" key="8">
    <source>
        <dbReference type="Proteomes" id="UP000285301"/>
    </source>
</evidence>
<accession>A0A3S3RZM8</accession>
<reference evidence="7 8" key="1">
    <citation type="journal article" date="2018" name="Gigascience">
        <title>Genomes of trombidid mites reveal novel predicted allergens and laterally-transferred genes associated with secondary metabolism.</title>
        <authorList>
            <person name="Dong X."/>
            <person name="Chaisiri K."/>
            <person name="Xia D."/>
            <person name="Armstrong S.D."/>
            <person name="Fang Y."/>
            <person name="Donnelly M.J."/>
            <person name="Kadowaki T."/>
            <person name="McGarry J.W."/>
            <person name="Darby A.C."/>
            <person name="Makepeace B.L."/>
        </authorList>
    </citation>
    <scope>NUCLEOTIDE SEQUENCE [LARGE SCALE GENOMIC DNA]</scope>
    <source>
        <strain evidence="7">UoL-WK</strain>
    </source>
</reference>
<keyword evidence="6" id="KW-0072">Autophagy</keyword>
<dbReference type="SUPFAM" id="SSF54236">
    <property type="entry name" value="Ubiquitin-like"/>
    <property type="match status" value="1"/>
</dbReference>
<evidence type="ECO:0000256" key="3">
    <source>
        <dbReference type="ARBA" id="ARBA00023136"/>
    </source>
</evidence>
<dbReference type="Gene3D" id="3.10.20.90">
    <property type="entry name" value="Phosphatidylinositol 3-kinase Catalytic Subunit, Chain A, domain 1"/>
    <property type="match status" value="1"/>
</dbReference>
<dbReference type="EMBL" id="NCKU01003022">
    <property type="protein sequence ID" value="RWS08332.1"/>
    <property type="molecule type" value="Genomic_DNA"/>
</dbReference>
<keyword evidence="7" id="KW-0675">Receptor</keyword>
<dbReference type="GO" id="GO:0006914">
    <property type="term" value="P:autophagy"/>
    <property type="evidence" value="ECO:0007669"/>
    <property type="project" value="UniProtKB-KW"/>
</dbReference>
<dbReference type="PANTHER" id="PTHR10969">
    <property type="entry name" value="MICROTUBULE-ASSOCIATED PROTEINS 1A/1B LIGHT CHAIN 3-RELATED"/>
    <property type="match status" value="1"/>
</dbReference>
<comment type="caution">
    <text evidence="7">The sequence shown here is derived from an EMBL/GenBank/DDBJ whole genome shotgun (WGS) entry which is preliminary data.</text>
</comment>
<feature type="lipid moiety-binding region" description="Phosphatidylserine amidated glycine; alternate" evidence="5">
    <location>
        <position position="56"/>
    </location>
</feature>
<evidence type="ECO:0000256" key="4">
    <source>
        <dbReference type="ARBA" id="ARBA00023288"/>
    </source>
</evidence>
<dbReference type="STRING" id="1965070.A0A3S3RZM8"/>
<dbReference type="InterPro" id="IPR029071">
    <property type="entry name" value="Ubiquitin-like_domsf"/>
</dbReference>
<dbReference type="GO" id="GO:0016020">
    <property type="term" value="C:membrane"/>
    <property type="evidence" value="ECO:0007669"/>
    <property type="project" value="UniProtKB-SubCell"/>
</dbReference>
<evidence type="ECO:0000313" key="7">
    <source>
        <dbReference type="EMBL" id="RWS08332.1"/>
    </source>
</evidence>
<dbReference type="InterPro" id="IPR004241">
    <property type="entry name" value="Atg8-like"/>
</dbReference>
<keyword evidence="8" id="KW-1185">Reference proteome</keyword>
<sequence length="56" mass="6622">MWILRQRLKLDARKAIYLFVNKTLPQSSSLMGEIYCQYHEEDGFLYVLFSGENTFG</sequence>
<protein>
    <submittedName>
        <fullName evidence="7">GABA receptor type A-associated protein-like protein</fullName>
    </submittedName>
</protein>
<evidence type="ECO:0000256" key="5">
    <source>
        <dbReference type="PIRSR" id="PIRSR604241-50"/>
    </source>
</evidence>
<dbReference type="OrthoDB" id="6738456at2759"/>
<evidence type="ECO:0000256" key="1">
    <source>
        <dbReference type="ARBA" id="ARBA00004370"/>
    </source>
</evidence>
<name>A0A3S3RZM8_9ACAR</name>
<gene>
    <name evidence="7" type="ORF">B4U79_11183</name>
</gene>
<organism evidence="7 8">
    <name type="scientific">Dinothrombium tinctorium</name>
    <dbReference type="NCBI Taxonomy" id="1965070"/>
    <lineage>
        <taxon>Eukaryota</taxon>
        <taxon>Metazoa</taxon>
        <taxon>Ecdysozoa</taxon>
        <taxon>Arthropoda</taxon>
        <taxon>Chelicerata</taxon>
        <taxon>Arachnida</taxon>
        <taxon>Acari</taxon>
        <taxon>Acariformes</taxon>
        <taxon>Trombidiformes</taxon>
        <taxon>Prostigmata</taxon>
        <taxon>Anystina</taxon>
        <taxon>Parasitengona</taxon>
        <taxon>Trombidioidea</taxon>
        <taxon>Trombidiidae</taxon>
        <taxon>Dinothrombium</taxon>
    </lineage>
</organism>
<keyword evidence="3" id="KW-0472">Membrane</keyword>
<dbReference type="AlphaFoldDB" id="A0A3S3RZM8"/>
<keyword evidence="4 5" id="KW-0449">Lipoprotein</keyword>
<comment type="subcellular location">
    <subcellularLocation>
        <location evidence="1">Membrane</location>
    </subcellularLocation>
</comment>